<dbReference type="FunCoup" id="E1ZMX0">
    <property type="interactions" value="241"/>
</dbReference>
<evidence type="ECO:0000313" key="3">
    <source>
        <dbReference type="Proteomes" id="UP000008141"/>
    </source>
</evidence>
<feature type="domain" description="Nucleoside phosphorylase" evidence="1">
    <location>
        <begin position="2"/>
        <end position="223"/>
    </location>
</feature>
<dbReference type="RefSeq" id="XP_005844976.1">
    <property type="nucleotide sequence ID" value="XM_005844914.1"/>
</dbReference>
<sequence length="234" mass="24734">AMEAEAMPMVKALGLQPDDPPVVPPPAPCHSFSGEHGGAQVHVVCFGKCKATGVDNVGTVPAALTTYLAIQAFKPDIQPRAGTAGGFRSRSAAIADVFVSTGMVNHDRRIPIPGFEKYGVGAFDAVPTPHLQKALNLKSGVVTSGNSLDYTAEDMARMVQHEAAVKEMEAAAVAWSADLFGCPVFCIKSVTDIVDGERPAHEEFLENLHKAADALQHVVPQVIEFIAGKHVSEL</sequence>
<dbReference type="InParanoid" id="E1ZMX0"/>
<evidence type="ECO:0000313" key="2">
    <source>
        <dbReference type="EMBL" id="EFN52874.1"/>
    </source>
</evidence>
<dbReference type="GO" id="GO:0008930">
    <property type="term" value="F:methylthioadenosine nucleosidase activity"/>
    <property type="evidence" value="ECO:0007669"/>
    <property type="project" value="InterPro"/>
</dbReference>
<evidence type="ECO:0000259" key="1">
    <source>
        <dbReference type="Pfam" id="PF01048"/>
    </source>
</evidence>
<dbReference type="eggNOG" id="ENOG502QTZK">
    <property type="taxonomic scope" value="Eukaryota"/>
</dbReference>
<dbReference type="AlphaFoldDB" id="E1ZMX0"/>
<dbReference type="STRING" id="554065.E1ZMX0"/>
<reference evidence="2 3" key="1">
    <citation type="journal article" date="2010" name="Plant Cell">
        <title>The Chlorella variabilis NC64A genome reveals adaptation to photosymbiosis, coevolution with viruses, and cryptic sex.</title>
        <authorList>
            <person name="Blanc G."/>
            <person name="Duncan G."/>
            <person name="Agarkova I."/>
            <person name="Borodovsky M."/>
            <person name="Gurnon J."/>
            <person name="Kuo A."/>
            <person name="Lindquist E."/>
            <person name="Lucas S."/>
            <person name="Pangilinan J."/>
            <person name="Polle J."/>
            <person name="Salamov A."/>
            <person name="Terry A."/>
            <person name="Yamada T."/>
            <person name="Dunigan D.D."/>
            <person name="Grigoriev I.V."/>
            <person name="Claverie J.M."/>
            <person name="Van Etten J.L."/>
        </authorList>
    </citation>
    <scope>NUCLEOTIDE SEQUENCE [LARGE SCALE GENOMIC DNA]</scope>
    <source>
        <strain evidence="2 3">NC64A</strain>
    </source>
</reference>
<feature type="non-terminal residue" evidence="2">
    <location>
        <position position="1"/>
    </location>
</feature>
<name>E1ZMX0_CHLVA</name>
<dbReference type="Gene3D" id="3.40.50.1580">
    <property type="entry name" value="Nucleoside phosphorylase domain"/>
    <property type="match status" value="1"/>
</dbReference>
<dbReference type="GO" id="GO:0019509">
    <property type="term" value="P:L-methionine salvage from methylthioadenosine"/>
    <property type="evidence" value="ECO:0007669"/>
    <property type="project" value="InterPro"/>
</dbReference>
<dbReference type="InterPro" id="IPR035994">
    <property type="entry name" value="Nucleoside_phosphorylase_sf"/>
</dbReference>
<dbReference type="Proteomes" id="UP000008141">
    <property type="component" value="Unassembled WGS sequence"/>
</dbReference>
<dbReference type="OMA" id="FKDKGAC"/>
<dbReference type="InterPro" id="IPR000845">
    <property type="entry name" value="Nucleoside_phosphorylase_d"/>
</dbReference>
<gene>
    <name evidence="2" type="ORF">CHLNCDRAFT_26505</name>
</gene>
<organism evidence="3">
    <name type="scientific">Chlorella variabilis</name>
    <name type="common">Green alga</name>
    <dbReference type="NCBI Taxonomy" id="554065"/>
    <lineage>
        <taxon>Eukaryota</taxon>
        <taxon>Viridiplantae</taxon>
        <taxon>Chlorophyta</taxon>
        <taxon>core chlorophytes</taxon>
        <taxon>Trebouxiophyceae</taxon>
        <taxon>Chlorellales</taxon>
        <taxon>Chlorellaceae</taxon>
        <taxon>Chlorella clade</taxon>
        <taxon>Chlorella</taxon>
    </lineage>
</organism>
<dbReference type="GeneID" id="17352236"/>
<keyword evidence="3" id="KW-1185">Reference proteome</keyword>
<protein>
    <recommendedName>
        <fullName evidence="1">Nucleoside phosphorylase domain-containing protein</fullName>
    </recommendedName>
</protein>
<dbReference type="CDD" id="cd09008">
    <property type="entry name" value="MTAN"/>
    <property type="match status" value="1"/>
</dbReference>
<dbReference type="InterPro" id="IPR044580">
    <property type="entry name" value="MTAN"/>
</dbReference>
<dbReference type="EMBL" id="GL433854">
    <property type="protein sequence ID" value="EFN52874.1"/>
    <property type="molecule type" value="Genomic_DNA"/>
</dbReference>
<dbReference type="OrthoDB" id="1153057at2759"/>
<dbReference type="PANTHER" id="PTHR46994">
    <property type="entry name" value="5'-METHYLTHIOADENOSINE/S-ADENOSYLHOMOCYSTEINE NUCLEOSIDASE 1"/>
    <property type="match status" value="1"/>
</dbReference>
<dbReference type="PANTHER" id="PTHR46994:SF1">
    <property type="entry name" value="5'-METHYLTHIOADENOSINE NUCLEOSIDASE"/>
    <property type="match status" value="1"/>
</dbReference>
<dbReference type="GO" id="GO:0009116">
    <property type="term" value="P:nucleoside metabolic process"/>
    <property type="evidence" value="ECO:0007669"/>
    <property type="project" value="InterPro"/>
</dbReference>
<accession>E1ZMX0</accession>
<dbReference type="SUPFAM" id="SSF53167">
    <property type="entry name" value="Purine and uridine phosphorylases"/>
    <property type="match status" value="1"/>
</dbReference>
<dbReference type="KEGG" id="cvr:CHLNCDRAFT_26505"/>
<dbReference type="Pfam" id="PF01048">
    <property type="entry name" value="PNP_UDP_1"/>
    <property type="match status" value="1"/>
</dbReference>
<proteinExistence type="predicted"/>